<evidence type="ECO:0000313" key="1">
    <source>
        <dbReference type="EMBL" id="KAF2477676.1"/>
    </source>
</evidence>
<dbReference type="Proteomes" id="UP000799755">
    <property type="component" value="Unassembled WGS sequence"/>
</dbReference>
<keyword evidence="2" id="KW-1185">Reference proteome</keyword>
<organism evidence="1 2">
    <name type="scientific">Lindgomyces ingoldianus</name>
    <dbReference type="NCBI Taxonomy" id="673940"/>
    <lineage>
        <taxon>Eukaryota</taxon>
        <taxon>Fungi</taxon>
        <taxon>Dikarya</taxon>
        <taxon>Ascomycota</taxon>
        <taxon>Pezizomycotina</taxon>
        <taxon>Dothideomycetes</taxon>
        <taxon>Pleosporomycetidae</taxon>
        <taxon>Pleosporales</taxon>
        <taxon>Lindgomycetaceae</taxon>
        <taxon>Lindgomyces</taxon>
    </lineage>
</organism>
<proteinExistence type="predicted"/>
<reference evidence="1" key="1">
    <citation type="journal article" date="2020" name="Stud. Mycol.">
        <title>101 Dothideomycetes genomes: a test case for predicting lifestyles and emergence of pathogens.</title>
        <authorList>
            <person name="Haridas S."/>
            <person name="Albert R."/>
            <person name="Binder M."/>
            <person name="Bloem J."/>
            <person name="Labutti K."/>
            <person name="Salamov A."/>
            <person name="Andreopoulos B."/>
            <person name="Baker S."/>
            <person name="Barry K."/>
            <person name="Bills G."/>
            <person name="Bluhm B."/>
            <person name="Cannon C."/>
            <person name="Castanera R."/>
            <person name="Culley D."/>
            <person name="Daum C."/>
            <person name="Ezra D."/>
            <person name="Gonzalez J."/>
            <person name="Henrissat B."/>
            <person name="Kuo A."/>
            <person name="Liang C."/>
            <person name="Lipzen A."/>
            <person name="Lutzoni F."/>
            <person name="Magnuson J."/>
            <person name="Mondo S."/>
            <person name="Nolan M."/>
            <person name="Ohm R."/>
            <person name="Pangilinan J."/>
            <person name="Park H.-J."/>
            <person name="Ramirez L."/>
            <person name="Alfaro M."/>
            <person name="Sun H."/>
            <person name="Tritt A."/>
            <person name="Yoshinaga Y."/>
            <person name="Zwiers L.-H."/>
            <person name="Turgeon B."/>
            <person name="Goodwin S."/>
            <person name="Spatafora J."/>
            <person name="Crous P."/>
            <person name="Grigoriev I."/>
        </authorList>
    </citation>
    <scope>NUCLEOTIDE SEQUENCE</scope>
    <source>
        <strain evidence="1">ATCC 200398</strain>
    </source>
</reference>
<sequence length="617" mass="67051">MNLHVLISILISAQLASTADISSLLASSAPIYPISYVDTRSQILHQRQNGTEHCRVFPGDQEWPTDAEWAKLNQTVGGALIKPVPLAAVCHSSWPQYDAAKCQYLLENWGNHELRVADPSSILYPYYQGASCLPSRNPSTPCTIGGSPEYVVNVTTPAQISAAIAFAKEKNVRLIVKNTGHDISGKSTGAGSLSIWTHNMNQVDWLPNYSTAYYTGPAVRVGAGVELGQYYQTAEDHGVTLVGGECSTVGVAGGYLAGGGHSPSGGLFGMGADNVVELTAVLPNGTHVNITPTTEPEFFWAFRGGGGSTFGVVTSVTVKAHPKIPVTVSQWDFSTGPNVTNATFWAAFRAYLEHIPAIADSGSQAFPSFQLIKGDSPGFRFNMTSFFAPNMTISQYDALMAPFFKRLTALGLSVPQHSTFHETYLTGWERAFPKIKAPFDEHKPNTATGSRLFPRKNFEDQTLLNNTFNTLKNITDLGYGFFFYCQRNPAPKGVDNAINPAYRDSAVFLMVAGTWETGTSVAMINTIRNAVSYQIVPMLKAITPGSGAYMNEADIREPDWQQSFFGANYPRLLALKKKLDPDNVFYAKAAVGSEGWYIKDDGGLPEVQNGRLCQTVR</sequence>
<gene>
    <name evidence="1" type="ORF">BDR25DRAFT_2937</name>
</gene>
<dbReference type="EMBL" id="MU003492">
    <property type="protein sequence ID" value="KAF2477676.1"/>
    <property type="molecule type" value="Genomic_DNA"/>
</dbReference>
<protein>
    <submittedName>
        <fullName evidence="1">FAD-binding domain-containing protein</fullName>
    </submittedName>
</protein>
<name>A0ACB6REQ4_9PLEO</name>
<evidence type="ECO:0000313" key="2">
    <source>
        <dbReference type="Proteomes" id="UP000799755"/>
    </source>
</evidence>
<comment type="caution">
    <text evidence="1">The sequence shown here is derived from an EMBL/GenBank/DDBJ whole genome shotgun (WGS) entry which is preliminary data.</text>
</comment>
<accession>A0ACB6REQ4</accession>